<organism evidence="9 10">
    <name type="scientific">Gracilibacillus xinjiangensis</name>
    <dbReference type="NCBI Taxonomy" id="1193282"/>
    <lineage>
        <taxon>Bacteria</taxon>
        <taxon>Bacillati</taxon>
        <taxon>Bacillota</taxon>
        <taxon>Bacilli</taxon>
        <taxon>Bacillales</taxon>
        <taxon>Bacillaceae</taxon>
        <taxon>Gracilibacillus</taxon>
    </lineage>
</organism>
<keyword evidence="10" id="KW-1185">Reference proteome</keyword>
<protein>
    <submittedName>
        <fullName evidence="9">BMP family ABC transporter substrate-binding protein</fullName>
    </submittedName>
</protein>
<name>A0ABV8X1H5_9BACI</name>
<dbReference type="InterPro" id="IPR003760">
    <property type="entry name" value="PnrA-like"/>
</dbReference>
<feature type="domain" description="ABC transporter substrate-binding protein PnrA-like" evidence="8">
    <location>
        <begin position="45"/>
        <end position="326"/>
    </location>
</feature>
<evidence type="ECO:0000313" key="9">
    <source>
        <dbReference type="EMBL" id="MFC4404276.1"/>
    </source>
</evidence>
<dbReference type="PANTHER" id="PTHR34296:SF2">
    <property type="entry name" value="ABC TRANSPORTER GUANOSINE-BINDING PROTEIN NUPN"/>
    <property type="match status" value="1"/>
</dbReference>
<dbReference type="Proteomes" id="UP001595882">
    <property type="component" value="Unassembled WGS sequence"/>
</dbReference>
<dbReference type="PANTHER" id="PTHR34296">
    <property type="entry name" value="TRANSCRIPTIONAL ACTIVATOR PROTEIN MED"/>
    <property type="match status" value="1"/>
</dbReference>
<keyword evidence="6" id="KW-0449">Lipoprotein</keyword>
<evidence type="ECO:0000256" key="2">
    <source>
        <dbReference type="ARBA" id="ARBA00008610"/>
    </source>
</evidence>
<sequence>MQANKQLKLILAITLIVISVFFVFLLFRSSQIMNDMNASEKKPTKILILTTDNVTDQSWGSQAYKGKMQIENLYNVEATLESEVIINMELEDLIMQSIHDGTELVIGHGREFSEFFYKLTNQYKETQFVTVHGEYTNSNLAVYTFDHQEIEYVAGIAAALKTKTNKVGVIDAVNNEHKDWGFSEGIKSTKPNIELVYDVVYSREDHEKALQIANKMIEQDVDIIYTKGNSYNKSVINLAKSEGIYVIGYLEDQAYMAKQNVLTSVVNNIPQVYSAIAKDFLSKGGVKPEKKFLDTTDGVYGLAPFGSMFSNEEILFIENKKEEILSET</sequence>
<evidence type="ECO:0000256" key="5">
    <source>
        <dbReference type="ARBA" id="ARBA00023136"/>
    </source>
</evidence>
<comment type="similarity">
    <text evidence="2">Belongs to the BMP lipoprotein family.</text>
</comment>
<comment type="caution">
    <text evidence="9">The sequence shown here is derived from an EMBL/GenBank/DDBJ whole genome shotgun (WGS) entry which is preliminary data.</text>
</comment>
<keyword evidence="7" id="KW-0812">Transmembrane</keyword>
<evidence type="ECO:0000256" key="6">
    <source>
        <dbReference type="ARBA" id="ARBA00023288"/>
    </source>
</evidence>
<gene>
    <name evidence="9" type="ORF">ACFOY7_14500</name>
</gene>
<reference evidence="10" key="1">
    <citation type="journal article" date="2019" name="Int. J. Syst. Evol. Microbiol.">
        <title>The Global Catalogue of Microorganisms (GCM) 10K type strain sequencing project: providing services to taxonomists for standard genome sequencing and annotation.</title>
        <authorList>
            <consortium name="The Broad Institute Genomics Platform"/>
            <consortium name="The Broad Institute Genome Sequencing Center for Infectious Disease"/>
            <person name="Wu L."/>
            <person name="Ma J."/>
        </authorList>
    </citation>
    <scope>NUCLEOTIDE SEQUENCE [LARGE SCALE GENOMIC DNA]</scope>
    <source>
        <strain evidence="10">CCUG 37865</strain>
    </source>
</reference>
<dbReference type="InterPro" id="IPR050957">
    <property type="entry name" value="BMP_lipoprotein"/>
</dbReference>
<proteinExistence type="inferred from homology"/>
<dbReference type="Pfam" id="PF02608">
    <property type="entry name" value="Bmp"/>
    <property type="match status" value="1"/>
</dbReference>
<evidence type="ECO:0000313" key="10">
    <source>
        <dbReference type="Proteomes" id="UP001595882"/>
    </source>
</evidence>
<evidence type="ECO:0000259" key="8">
    <source>
        <dbReference type="Pfam" id="PF02608"/>
    </source>
</evidence>
<evidence type="ECO:0000256" key="3">
    <source>
        <dbReference type="ARBA" id="ARBA00022475"/>
    </source>
</evidence>
<evidence type="ECO:0000256" key="7">
    <source>
        <dbReference type="SAM" id="Phobius"/>
    </source>
</evidence>
<dbReference type="Gene3D" id="3.40.50.2300">
    <property type="match status" value="2"/>
</dbReference>
<keyword evidence="7" id="KW-1133">Transmembrane helix</keyword>
<dbReference type="EMBL" id="JBHSDT010000008">
    <property type="protein sequence ID" value="MFC4404276.1"/>
    <property type="molecule type" value="Genomic_DNA"/>
</dbReference>
<keyword evidence="4" id="KW-0732">Signal</keyword>
<dbReference type="SUPFAM" id="SSF53822">
    <property type="entry name" value="Periplasmic binding protein-like I"/>
    <property type="match status" value="1"/>
</dbReference>
<accession>A0ABV8X1H5</accession>
<evidence type="ECO:0000256" key="1">
    <source>
        <dbReference type="ARBA" id="ARBA00004193"/>
    </source>
</evidence>
<dbReference type="InterPro" id="IPR028082">
    <property type="entry name" value="Peripla_BP_I"/>
</dbReference>
<keyword evidence="3" id="KW-1003">Cell membrane</keyword>
<dbReference type="RefSeq" id="WP_390252813.1">
    <property type="nucleotide sequence ID" value="NZ_JBHSDT010000008.1"/>
</dbReference>
<keyword evidence="5 7" id="KW-0472">Membrane</keyword>
<comment type="subcellular location">
    <subcellularLocation>
        <location evidence="1">Cell membrane</location>
        <topology evidence="1">Lipid-anchor</topology>
    </subcellularLocation>
</comment>
<evidence type="ECO:0000256" key="4">
    <source>
        <dbReference type="ARBA" id="ARBA00022729"/>
    </source>
</evidence>
<feature type="transmembrane region" description="Helical" evidence="7">
    <location>
        <begin position="7"/>
        <end position="27"/>
    </location>
</feature>